<dbReference type="SUPFAM" id="SSF141523">
    <property type="entry name" value="L,D-transpeptidase catalytic domain-like"/>
    <property type="match status" value="1"/>
</dbReference>
<dbReference type="Pfam" id="PF03734">
    <property type="entry name" value="YkuD"/>
    <property type="match status" value="1"/>
</dbReference>
<dbReference type="Proteomes" id="UP000325684">
    <property type="component" value="Unassembled WGS sequence"/>
</dbReference>
<reference evidence="12 13" key="1">
    <citation type="journal article" date="2019" name="Microorganisms">
        <title>Genome Insights into the Novel Species Microvirga brassicacearum, a Rapeseed Endophyte with Biotechnological Potential.</title>
        <authorList>
            <person name="Jimenez-Gomez A."/>
            <person name="Saati-Santamaria Z."/>
            <person name="Igual J.M."/>
            <person name="Rivas R."/>
            <person name="Mateos P.F."/>
            <person name="Garcia-Fraile P."/>
        </authorList>
    </citation>
    <scope>NUCLEOTIDE SEQUENCE [LARGE SCALE GENOMIC DNA]</scope>
    <source>
        <strain evidence="12 13">CDVBN77</strain>
    </source>
</reference>
<dbReference type="GO" id="GO:0071972">
    <property type="term" value="F:peptidoglycan L,D-transpeptidase activity"/>
    <property type="evidence" value="ECO:0007669"/>
    <property type="project" value="TreeGrafter"/>
</dbReference>
<dbReference type="PROSITE" id="PS52029">
    <property type="entry name" value="LD_TPASE"/>
    <property type="match status" value="1"/>
</dbReference>
<evidence type="ECO:0000256" key="4">
    <source>
        <dbReference type="ARBA" id="ARBA00022679"/>
    </source>
</evidence>
<dbReference type="RefSeq" id="WP_150944319.1">
    <property type="nucleotide sequence ID" value="NZ_VCMV01000014.1"/>
</dbReference>
<keyword evidence="10" id="KW-0732">Signal</keyword>
<dbReference type="UniPathway" id="UPA00219"/>
<dbReference type="GO" id="GO:0071555">
    <property type="term" value="P:cell wall organization"/>
    <property type="evidence" value="ECO:0007669"/>
    <property type="project" value="UniProtKB-UniRule"/>
</dbReference>
<comment type="similarity">
    <text evidence="2">Belongs to the YkuD family.</text>
</comment>
<dbReference type="InterPro" id="IPR005490">
    <property type="entry name" value="LD_TPept_cat_dom"/>
</dbReference>
<dbReference type="Gene3D" id="2.40.440.10">
    <property type="entry name" value="L,D-transpeptidase catalytic domain-like"/>
    <property type="match status" value="1"/>
</dbReference>
<dbReference type="GO" id="GO:0016757">
    <property type="term" value="F:glycosyltransferase activity"/>
    <property type="evidence" value="ECO:0007669"/>
    <property type="project" value="UniProtKB-KW"/>
</dbReference>
<keyword evidence="7 9" id="KW-0573">Peptidoglycan synthesis</keyword>
<comment type="pathway">
    <text evidence="1 9">Cell wall biogenesis; peptidoglycan biosynthesis.</text>
</comment>
<evidence type="ECO:0000313" key="12">
    <source>
        <dbReference type="EMBL" id="KAB0266972.1"/>
    </source>
</evidence>
<dbReference type="FunFam" id="2.40.440.10:FF:000002">
    <property type="entry name" value="L,D-transpeptidase ErfK/SrfK"/>
    <property type="match status" value="1"/>
</dbReference>
<keyword evidence="3" id="KW-0328">Glycosyltransferase</keyword>
<dbReference type="PANTHER" id="PTHR30582:SF24">
    <property type="entry name" value="L,D-TRANSPEPTIDASE ERFK_SRFK-RELATED"/>
    <property type="match status" value="1"/>
</dbReference>
<comment type="caution">
    <text evidence="12">The sequence shown here is derived from an EMBL/GenBank/DDBJ whole genome shotgun (WGS) entry which is preliminary data.</text>
</comment>
<dbReference type="GO" id="GO:0018104">
    <property type="term" value="P:peptidoglycan-protein cross-linking"/>
    <property type="evidence" value="ECO:0007669"/>
    <property type="project" value="TreeGrafter"/>
</dbReference>
<evidence type="ECO:0000256" key="2">
    <source>
        <dbReference type="ARBA" id="ARBA00005992"/>
    </source>
</evidence>
<dbReference type="GO" id="GO:0008360">
    <property type="term" value="P:regulation of cell shape"/>
    <property type="evidence" value="ECO:0007669"/>
    <property type="project" value="UniProtKB-UniRule"/>
</dbReference>
<dbReference type="AlphaFoldDB" id="A0A5N3PB34"/>
<evidence type="ECO:0000313" key="13">
    <source>
        <dbReference type="Proteomes" id="UP000325684"/>
    </source>
</evidence>
<feature type="chain" id="PRO_5024459137" evidence="10">
    <location>
        <begin position="25"/>
        <end position="205"/>
    </location>
</feature>
<keyword evidence="4" id="KW-0808">Transferase</keyword>
<evidence type="ECO:0000256" key="6">
    <source>
        <dbReference type="ARBA" id="ARBA00022960"/>
    </source>
</evidence>
<feature type="signal peptide" evidence="10">
    <location>
        <begin position="1"/>
        <end position="24"/>
    </location>
</feature>
<evidence type="ECO:0000256" key="10">
    <source>
        <dbReference type="SAM" id="SignalP"/>
    </source>
</evidence>
<protein>
    <submittedName>
        <fullName evidence="12">L,D-transpeptidase</fullName>
    </submittedName>
</protein>
<dbReference type="CDD" id="cd16913">
    <property type="entry name" value="YkuD_like"/>
    <property type="match status" value="1"/>
</dbReference>
<dbReference type="EMBL" id="VCMV01000014">
    <property type="protein sequence ID" value="KAB0266972.1"/>
    <property type="molecule type" value="Genomic_DNA"/>
</dbReference>
<name>A0A5N3PB34_9HYPH</name>
<evidence type="ECO:0000256" key="3">
    <source>
        <dbReference type="ARBA" id="ARBA00022676"/>
    </source>
</evidence>
<feature type="domain" description="L,D-TPase catalytic" evidence="11">
    <location>
        <begin position="71"/>
        <end position="200"/>
    </location>
</feature>
<feature type="active site" description="Proton donor/acceptor" evidence="9">
    <location>
        <position position="160"/>
    </location>
</feature>
<dbReference type="InterPro" id="IPR050979">
    <property type="entry name" value="LD-transpeptidase"/>
</dbReference>
<evidence type="ECO:0000256" key="7">
    <source>
        <dbReference type="ARBA" id="ARBA00022984"/>
    </source>
</evidence>
<evidence type="ECO:0000256" key="5">
    <source>
        <dbReference type="ARBA" id="ARBA00022801"/>
    </source>
</evidence>
<proteinExistence type="inferred from homology"/>
<organism evidence="12 13">
    <name type="scientific">Microvirga brassicacearum</name>
    <dbReference type="NCBI Taxonomy" id="2580413"/>
    <lineage>
        <taxon>Bacteria</taxon>
        <taxon>Pseudomonadati</taxon>
        <taxon>Pseudomonadota</taxon>
        <taxon>Alphaproteobacteria</taxon>
        <taxon>Hyphomicrobiales</taxon>
        <taxon>Methylobacteriaceae</taxon>
        <taxon>Microvirga</taxon>
    </lineage>
</organism>
<dbReference type="OrthoDB" id="8446117at2"/>
<sequence length="205" mass="22840">MRMRFLGPIVMASALAFAALPTLAAPLPFQPSAPELEIDEQPGYVPPKEAEQLPDGFERQYVFFRTTEPPGSIIVHTSERFLYLVQGNNRALRYGIGVGRDGFQWSGLVKVTRKQEWPDWRPPPEMIKRQPYLPRFMAGGPGNPMGARALYLGETVYRIHGTNQPQTIGYAISSGCFRLVNDDVADLYGRVPVGTKVIVKHAAKL</sequence>
<gene>
    <name evidence="12" type="ORF">FEZ63_11075</name>
</gene>
<feature type="active site" description="Nucleophile" evidence="9">
    <location>
        <position position="176"/>
    </location>
</feature>
<evidence type="ECO:0000259" key="11">
    <source>
        <dbReference type="PROSITE" id="PS52029"/>
    </source>
</evidence>
<evidence type="ECO:0000256" key="8">
    <source>
        <dbReference type="ARBA" id="ARBA00023316"/>
    </source>
</evidence>
<dbReference type="PANTHER" id="PTHR30582">
    <property type="entry name" value="L,D-TRANSPEPTIDASE"/>
    <property type="match status" value="1"/>
</dbReference>
<dbReference type="GO" id="GO:0005576">
    <property type="term" value="C:extracellular region"/>
    <property type="evidence" value="ECO:0007669"/>
    <property type="project" value="TreeGrafter"/>
</dbReference>
<evidence type="ECO:0000256" key="1">
    <source>
        <dbReference type="ARBA" id="ARBA00004752"/>
    </source>
</evidence>
<keyword evidence="6 9" id="KW-0133">Cell shape</keyword>
<dbReference type="InterPro" id="IPR038063">
    <property type="entry name" value="Transpep_catalytic_dom"/>
</dbReference>
<accession>A0A5N3PB34</accession>
<evidence type="ECO:0000256" key="9">
    <source>
        <dbReference type="PROSITE-ProRule" id="PRU01373"/>
    </source>
</evidence>
<keyword evidence="8 9" id="KW-0961">Cell wall biogenesis/degradation</keyword>
<keyword evidence="13" id="KW-1185">Reference proteome</keyword>
<keyword evidence="5" id="KW-0378">Hydrolase</keyword>